<evidence type="ECO:0000256" key="1">
    <source>
        <dbReference type="SAM" id="SignalP"/>
    </source>
</evidence>
<proteinExistence type="predicted"/>
<gene>
    <name evidence="3" type="ORF">Poly51_45890</name>
</gene>
<accession>A0A5C6EIR8</accession>
<dbReference type="SUPFAM" id="SSF50998">
    <property type="entry name" value="Quinoprotein alcohol dehydrogenase-like"/>
    <property type="match status" value="1"/>
</dbReference>
<comment type="caution">
    <text evidence="3">The sequence shown here is derived from an EMBL/GenBank/DDBJ whole genome shotgun (WGS) entry which is preliminary data.</text>
</comment>
<dbReference type="EMBL" id="SJPW01000006">
    <property type="protein sequence ID" value="TWU48688.1"/>
    <property type="molecule type" value="Genomic_DNA"/>
</dbReference>
<organism evidence="3 4">
    <name type="scientific">Rubripirellula tenax</name>
    <dbReference type="NCBI Taxonomy" id="2528015"/>
    <lineage>
        <taxon>Bacteria</taxon>
        <taxon>Pseudomonadati</taxon>
        <taxon>Planctomycetota</taxon>
        <taxon>Planctomycetia</taxon>
        <taxon>Pirellulales</taxon>
        <taxon>Pirellulaceae</taxon>
        <taxon>Rubripirellula</taxon>
    </lineage>
</organism>
<dbReference type="Gene3D" id="2.130.10.10">
    <property type="entry name" value="YVTN repeat-like/Quinoprotein amine dehydrogenase"/>
    <property type="match status" value="2"/>
</dbReference>
<dbReference type="InterPro" id="IPR002372">
    <property type="entry name" value="PQQ_rpt_dom"/>
</dbReference>
<feature type="signal peptide" evidence="1">
    <location>
        <begin position="1"/>
        <end position="36"/>
    </location>
</feature>
<dbReference type="Pfam" id="PF13360">
    <property type="entry name" value="PQQ_2"/>
    <property type="match status" value="1"/>
</dbReference>
<evidence type="ECO:0000313" key="3">
    <source>
        <dbReference type="EMBL" id="TWU48688.1"/>
    </source>
</evidence>
<dbReference type="SMART" id="SM00564">
    <property type="entry name" value="PQQ"/>
    <property type="match status" value="5"/>
</dbReference>
<dbReference type="RefSeq" id="WP_315853677.1">
    <property type="nucleotide sequence ID" value="NZ_SJPW01000006.1"/>
</dbReference>
<dbReference type="AlphaFoldDB" id="A0A5C6EIR8"/>
<protein>
    <submittedName>
        <fullName evidence="3">Outer membrane biogenesis protein BamB</fullName>
    </submittedName>
</protein>
<feature type="domain" description="Pyrrolo-quinoline quinone repeat" evidence="2">
    <location>
        <begin position="161"/>
        <end position="371"/>
    </location>
</feature>
<dbReference type="InterPro" id="IPR018391">
    <property type="entry name" value="PQQ_b-propeller_rpt"/>
</dbReference>
<evidence type="ECO:0000259" key="2">
    <source>
        <dbReference type="Pfam" id="PF13360"/>
    </source>
</evidence>
<dbReference type="InterPro" id="IPR011047">
    <property type="entry name" value="Quinoprotein_ADH-like_sf"/>
</dbReference>
<keyword evidence="4" id="KW-1185">Reference proteome</keyword>
<sequence length="747" mass="79889" precursor="true">MKLTPRCVVFSFARLTTAISIPAIAIAMVTSAVATAGDWTAWRGPNQNGTIEASGLIDKFNPRGGAGSNVVWKSEDAAGISTPVVMNGRLFTIVRHMVDTPIDAEKVICLDASSGDFLWQNITNVFLSDVPAERVGWSNVTADVETDSVFALSACCLLQRIDAKTGETVWSHSLSEEYGMLSTYGGRTNTPAVFENLIIISGVTTGWDETARPAHRFLAFDKFTGELVWLTSTRPLPEDTTYSTPVFANVDGKDVMIAGSGDGGLHGFEPRTGALLWSVPISRRGLNTSAVVDGKGNAYIGQGEENPVGTLMGAVVRVDVPAAMAGSNAVETWRTEELIVGKSSPLLIDGRVYVVEDSSKLHVLDAETGEEIGDGLKLGTSMRGSLIHADGKIYACTGTGIFYVLKPADDGVEVVSKVRLPKGHDVGGSPIVVGNRIYLPTTGGLFCLANEGVEAAPATLSIARQPDAPLTDTTVARLQIVPSEAIVEAGKMLPLKVWAYNAAGQPLENRPNDLQFTVTGNASVDAGGNLVTQASEKHIAAVVTVTSGDRTAVARYRIIPSLPWSFDFSDHEVPVTWIGARYRHEARDVDGKPAIVKITTIPKGTRSQTWFGPTDLAGYTVTADVQAAAGAAKMPDIGLIAQRYTLDMMGESQQLQIRTWTAQLRMAKSVPFQWNAGTWYRLKFTAAVEGDQAVLRAKAWPRDDAEPKEWMLTATDDAPNRNGSPGLFGNSTNAEIAIENVTVEPNP</sequence>
<dbReference type="Proteomes" id="UP000318288">
    <property type="component" value="Unassembled WGS sequence"/>
</dbReference>
<feature type="chain" id="PRO_5023034423" evidence="1">
    <location>
        <begin position="37"/>
        <end position="747"/>
    </location>
</feature>
<reference evidence="3 4" key="1">
    <citation type="submission" date="2019-02" db="EMBL/GenBank/DDBJ databases">
        <title>Deep-cultivation of Planctomycetes and their phenomic and genomic characterization uncovers novel biology.</title>
        <authorList>
            <person name="Wiegand S."/>
            <person name="Jogler M."/>
            <person name="Boedeker C."/>
            <person name="Pinto D."/>
            <person name="Vollmers J."/>
            <person name="Rivas-Marin E."/>
            <person name="Kohn T."/>
            <person name="Peeters S.H."/>
            <person name="Heuer A."/>
            <person name="Rast P."/>
            <person name="Oberbeckmann S."/>
            <person name="Bunk B."/>
            <person name="Jeske O."/>
            <person name="Meyerdierks A."/>
            <person name="Storesund J.E."/>
            <person name="Kallscheuer N."/>
            <person name="Luecker S."/>
            <person name="Lage O.M."/>
            <person name="Pohl T."/>
            <person name="Merkel B.J."/>
            <person name="Hornburger P."/>
            <person name="Mueller R.-W."/>
            <person name="Bruemmer F."/>
            <person name="Labrenz M."/>
            <person name="Spormann A.M."/>
            <person name="Op Den Camp H."/>
            <person name="Overmann J."/>
            <person name="Amann R."/>
            <person name="Jetten M.S.M."/>
            <person name="Mascher T."/>
            <person name="Medema M.H."/>
            <person name="Devos D.P."/>
            <person name="Kaster A.-K."/>
            <person name="Ovreas L."/>
            <person name="Rohde M."/>
            <person name="Galperin M.Y."/>
            <person name="Jogler C."/>
        </authorList>
    </citation>
    <scope>NUCLEOTIDE SEQUENCE [LARGE SCALE GENOMIC DNA]</scope>
    <source>
        <strain evidence="3 4">Poly51</strain>
    </source>
</reference>
<dbReference type="PANTHER" id="PTHR34512:SF30">
    <property type="entry name" value="OUTER MEMBRANE PROTEIN ASSEMBLY FACTOR BAMB"/>
    <property type="match status" value="1"/>
</dbReference>
<dbReference type="InterPro" id="IPR015943">
    <property type="entry name" value="WD40/YVTN_repeat-like_dom_sf"/>
</dbReference>
<keyword evidence="1" id="KW-0732">Signal</keyword>
<name>A0A5C6EIR8_9BACT</name>
<evidence type="ECO:0000313" key="4">
    <source>
        <dbReference type="Proteomes" id="UP000318288"/>
    </source>
</evidence>
<dbReference type="PANTHER" id="PTHR34512">
    <property type="entry name" value="CELL SURFACE PROTEIN"/>
    <property type="match status" value="1"/>
</dbReference>